<comment type="function">
    <text evidence="8">Part of the binding-protein-dependent transport system CbrABCD for uptake of the siderophore achromobactin. Probably responsible for the translocation of the substrate across the membrane.</text>
</comment>
<dbReference type="FunFam" id="1.10.3470.10:FF:000001">
    <property type="entry name" value="Vitamin B12 ABC transporter permease BtuC"/>
    <property type="match status" value="1"/>
</dbReference>
<evidence type="ECO:0000256" key="6">
    <source>
        <dbReference type="ARBA" id="ARBA00022989"/>
    </source>
</evidence>
<dbReference type="SUPFAM" id="SSF81345">
    <property type="entry name" value="ABC transporter involved in vitamin B12 uptake, BtuC"/>
    <property type="match status" value="1"/>
</dbReference>
<dbReference type="CDD" id="cd06550">
    <property type="entry name" value="TM_ABC_iron-siderophores_like"/>
    <property type="match status" value="1"/>
</dbReference>
<feature type="transmembrane region" description="Helical" evidence="9">
    <location>
        <begin position="164"/>
        <end position="184"/>
    </location>
</feature>
<dbReference type="RefSeq" id="WP_150434777.1">
    <property type="nucleotide sequence ID" value="NZ_VYKJ01000004.1"/>
</dbReference>
<comment type="subcellular location">
    <subcellularLocation>
        <location evidence="1">Cell membrane</location>
        <topology evidence="1">Multi-pass membrane protein</topology>
    </subcellularLocation>
</comment>
<dbReference type="Proteomes" id="UP000335415">
    <property type="component" value="Unassembled WGS sequence"/>
</dbReference>
<dbReference type="GO" id="GO:0042935">
    <property type="term" value="P:achromobactin transport"/>
    <property type="evidence" value="ECO:0007669"/>
    <property type="project" value="UniProtKB-ARBA"/>
</dbReference>
<evidence type="ECO:0000256" key="4">
    <source>
        <dbReference type="ARBA" id="ARBA00022475"/>
    </source>
</evidence>
<dbReference type="GO" id="GO:0005886">
    <property type="term" value="C:plasma membrane"/>
    <property type="evidence" value="ECO:0007669"/>
    <property type="project" value="UniProtKB-SubCell"/>
</dbReference>
<organism evidence="10 11">
    <name type="scientific">Affinibrenneria salicis</name>
    <dbReference type="NCBI Taxonomy" id="2590031"/>
    <lineage>
        <taxon>Bacteria</taxon>
        <taxon>Pseudomonadati</taxon>
        <taxon>Pseudomonadota</taxon>
        <taxon>Gammaproteobacteria</taxon>
        <taxon>Enterobacterales</taxon>
        <taxon>Pectobacteriaceae</taxon>
        <taxon>Affinibrenneria</taxon>
    </lineage>
</organism>
<reference evidence="10 11" key="1">
    <citation type="submission" date="2019-09" db="EMBL/GenBank/DDBJ databases">
        <authorList>
            <person name="Li Y."/>
        </authorList>
    </citation>
    <scope>NUCLEOTIDE SEQUENCE [LARGE SCALE GENOMIC DNA]</scope>
    <source>
        <strain evidence="10 11">L3-3HA</strain>
    </source>
</reference>
<keyword evidence="7 9" id="KW-0472">Membrane</keyword>
<dbReference type="InterPro" id="IPR000522">
    <property type="entry name" value="ABC_transptr_permease_BtuC"/>
</dbReference>
<evidence type="ECO:0000313" key="11">
    <source>
        <dbReference type="Proteomes" id="UP000335415"/>
    </source>
</evidence>
<feature type="transmembrane region" description="Helical" evidence="9">
    <location>
        <begin position="204"/>
        <end position="225"/>
    </location>
</feature>
<evidence type="ECO:0000256" key="3">
    <source>
        <dbReference type="ARBA" id="ARBA00022448"/>
    </source>
</evidence>
<dbReference type="OrthoDB" id="9055647at2"/>
<protein>
    <submittedName>
        <fullName evidence="10">Iron ABC transporter permease</fullName>
    </submittedName>
</protein>
<evidence type="ECO:0000256" key="9">
    <source>
        <dbReference type="SAM" id="Phobius"/>
    </source>
</evidence>
<evidence type="ECO:0000256" key="7">
    <source>
        <dbReference type="ARBA" id="ARBA00023136"/>
    </source>
</evidence>
<comment type="caution">
    <text evidence="10">The sequence shown here is derived from an EMBL/GenBank/DDBJ whole genome shotgun (WGS) entry which is preliminary data.</text>
</comment>
<evidence type="ECO:0000256" key="8">
    <source>
        <dbReference type="ARBA" id="ARBA00053987"/>
    </source>
</evidence>
<dbReference type="Pfam" id="PF01032">
    <property type="entry name" value="FecCD"/>
    <property type="match status" value="1"/>
</dbReference>
<feature type="transmembrane region" description="Helical" evidence="9">
    <location>
        <begin position="130"/>
        <end position="152"/>
    </location>
</feature>
<evidence type="ECO:0000313" key="10">
    <source>
        <dbReference type="EMBL" id="KAA9000509.1"/>
    </source>
</evidence>
<evidence type="ECO:0000256" key="1">
    <source>
        <dbReference type="ARBA" id="ARBA00004651"/>
    </source>
</evidence>
<evidence type="ECO:0000256" key="2">
    <source>
        <dbReference type="ARBA" id="ARBA00007935"/>
    </source>
</evidence>
<dbReference type="PANTHER" id="PTHR30472:SF1">
    <property type="entry name" value="FE(3+) DICITRATE TRANSPORT SYSTEM PERMEASE PROTEIN FECC-RELATED"/>
    <property type="match status" value="1"/>
</dbReference>
<feature type="transmembrane region" description="Helical" evidence="9">
    <location>
        <begin position="291"/>
        <end position="313"/>
    </location>
</feature>
<dbReference type="PANTHER" id="PTHR30472">
    <property type="entry name" value="FERRIC ENTEROBACTIN TRANSPORT SYSTEM PERMEASE PROTEIN"/>
    <property type="match status" value="1"/>
</dbReference>
<evidence type="ECO:0000256" key="5">
    <source>
        <dbReference type="ARBA" id="ARBA00022692"/>
    </source>
</evidence>
<dbReference type="GO" id="GO:0033214">
    <property type="term" value="P:siderophore-iron import into cell"/>
    <property type="evidence" value="ECO:0007669"/>
    <property type="project" value="TreeGrafter"/>
</dbReference>
<comment type="similarity">
    <text evidence="2">Belongs to the binding-protein-dependent transport system permease family. FecCD subfamily.</text>
</comment>
<dbReference type="InterPro" id="IPR037294">
    <property type="entry name" value="ABC_BtuC-like"/>
</dbReference>
<accession>A0A5J5G1R5</accession>
<feature type="transmembrane region" description="Helical" evidence="9">
    <location>
        <begin position="255"/>
        <end position="279"/>
    </location>
</feature>
<proteinExistence type="inferred from homology"/>
<dbReference type="AlphaFoldDB" id="A0A5J5G1R5"/>
<keyword evidence="4" id="KW-1003">Cell membrane</keyword>
<feature type="transmembrane region" description="Helical" evidence="9">
    <location>
        <begin position="325"/>
        <end position="344"/>
    </location>
</feature>
<feature type="transmembrane region" description="Helical" evidence="9">
    <location>
        <begin position="104"/>
        <end position="124"/>
    </location>
</feature>
<keyword evidence="11" id="KW-1185">Reference proteome</keyword>
<dbReference type="GO" id="GO:0022857">
    <property type="term" value="F:transmembrane transporter activity"/>
    <property type="evidence" value="ECO:0007669"/>
    <property type="project" value="InterPro"/>
</dbReference>
<keyword evidence="3" id="KW-0813">Transport</keyword>
<dbReference type="EMBL" id="VYKJ01000004">
    <property type="protein sequence ID" value="KAA9000509.1"/>
    <property type="molecule type" value="Genomic_DNA"/>
</dbReference>
<dbReference type="Gene3D" id="1.10.3470.10">
    <property type="entry name" value="ABC transporter involved in vitamin B12 uptake, BtuC"/>
    <property type="match status" value="1"/>
</dbReference>
<keyword evidence="6 9" id="KW-1133">Transmembrane helix</keyword>
<keyword evidence="5 9" id="KW-0812">Transmembrane</keyword>
<gene>
    <name evidence="10" type="ORF">FJU30_09705</name>
</gene>
<sequence length="345" mass="35390">MTSLLSASRPRRARRALSNGAALLLALAALLLLSLVQLGLGARYIDPFTVCQALIAYDAHNFDHTVIVELRLLRLIAALLVGAGLGIAGVLLQAVIRNPLGEPHILGLNAGAALAVVIGSAVGASGSETLLVRPLLAACGAAVLFLCVMLLASAGRSGLTPLKVTLCGVALSSFASSITAAILILDEQTLLDMRIWLVGDLAGLSWPILRAAAVPMLPGALLALYIAPRLNVLALGDIVASGLGVNIARTRLLGLIAAALLCGCAVSIAGPIGFIGLVVPHIVRRLFTDDIRMVIPLSAVIGALLLLIADIAARTLVAPQELATGVMTALVGAPVFILIASRLFK</sequence>
<feature type="transmembrane region" description="Helical" evidence="9">
    <location>
        <begin position="72"/>
        <end position="92"/>
    </location>
</feature>
<name>A0A5J5G1R5_9GAMM</name>